<proteinExistence type="predicted"/>
<gene>
    <name evidence="2" type="ORF">ANE_LOCUS14706</name>
</gene>
<keyword evidence="3" id="KW-1185">Reference proteome</keyword>
<evidence type="ECO:0000313" key="2">
    <source>
        <dbReference type="EMBL" id="VVB04262.1"/>
    </source>
</evidence>
<accession>A0A565BSD9</accession>
<protein>
    <submittedName>
        <fullName evidence="2">Uncharacterized protein</fullName>
    </submittedName>
</protein>
<evidence type="ECO:0000256" key="1">
    <source>
        <dbReference type="SAM" id="MobiDB-lite"/>
    </source>
</evidence>
<dbReference type="Proteomes" id="UP000489600">
    <property type="component" value="Unassembled WGS sequence"/>
</dbReference>
<organism evidence="2 3">
    <name type="scientific">Arabis nemorensis</name>
    <dbReference type="NCBI Taxonomy" id="586526"/>
    <lineage>
        <taxon>Eukaryota</taxon>
        <taxon>Viridiplantae</taxon>
        <taxon>Streptophyta</taxon>
        <taxon>Embryophyta</taxon>
        <taxon>Tracheophyta</taxon>
        <taxon>Spermatophyta</taxon>
        <taxon>Magnoliopsida</taxon>
        <taxon>eudicotyledons</taxon>
        <taxon>Gunneridae</taxon>
        <taxon>Pentapetalae</taxon>
        <taxon>rosids</taxon>
        <taxon>malvids</taxon>
        <taxon>Brassicales</taxon>
        <taxon>Brassicaceae</taxon>
        <taxon>Arabideae</taxon>
        <taxon>Arabis</taxon>
    </lineage>
</organism>
<dbReference type="AlphaFoldDB" id="A0A565BSD9"/>
<feature type="region of interest" description="Disordered" evidence="1">
    <location>
        <begin position="25"/>
        <end position="51"/>
    </location>
</feature>
<reference evidence="2" key="1">
    <citation type="submission" date="2019-07" db="EMBL/GenBank/DDBJ databases">
        <authorList>
            <person name="Dittberner H."/>
        </authorList>
    </citation>
    <scope>NUCLEOTIDE SEQUENCE [LARGE SCALE GENOMIC DNA]</scope>
</reference>
<name>A0A565BSD9_9BRAS</name>
<dbReference type="EMBL" id="CABITT030000005">
    <property type="protein sequence ID" value="VVB04262.1"/>
    <property type="molecule type" value="Genomic_DNA"/>
</dbReference>
<sequence length="89" mass="9785">MAKFGRDKLIRNLTAVRKSGSGRFNLMARGNRSTRKNARETGENAEGTAKNVAGDHEEVLNVENAANVNVAAAADCRLLHLLNWCHRLL</sequence>
<comment type="caution">
    <text evidence="2">The sequence shown here is derived from an EMBL/GenBank/DDBJ whole genome shotgun (WGS) entry which is preliminary data.</text>
</comment>
<evidence type="ECO:0000313" key="3">
    <source>
        <dbReference type="Proteomes" id="UP000489600"/>
    </source>
</evidence>